<comment type="caution">
    <text evidence="2">The sequence shown here is derived from an EMBL/GenBank/DDBJ whole genome shotgun (WGS) entry which is preliminary data.</text>
</comment>
<proteinExistence type="predicted"/>
<protein>
    <submittedName>
        <fullName evidence="2">Uncharacterized protein</fullName>
    </submittedName>
</protein>
<sequence length="226" mass="24130">MIIQEKPTDVLHLSEGRTMSRALSDQFKRQKQLYCAAALWPLVLPLFYACIPTPALIVLGASINDLFWSHFKSISFESCGTKCSLVAFNVIAVGLAYVGAVVFGILSAIATVQLKSAQLEALSRGLAPLGKMPDGTPKPLPTGGGVVFMDIIAMMLSGAILFMFLYALYEIGGSDRTTHAKTGREYSPILVSVLATFLISIVQCCSAVAISAATLVALDVKNILKI</sequence>
<organism evidence="2 3">
    <name type="scientific">Reyranella aquatilis</name>
    <dbReference type="NCBI Taxonomy" id="2035356"/>
    <lineage>
        <taxon>Bacteria</taxon>
        <taxon>Pseudomonadati</taxon>
        <taxon>Pseudomonadota</taxon>
        <taxon>Alphaproteobacteria</taxon>
        <taxon>Hyphomicrobiales</taxon>
        <taxon>Reyranellaceae</taxon>
        <taxon>Reyranella</taxon>
    </lineage>
</organism>
<feature type="transmembrane region" description="Helical" evidence="1">
    <location>
        <begin position="33"/>
        <end position="63"/>
    </location>
</feature>
<gene>
    <name evidence="2" type="ORF">LJ725_25890</name>
</gene>
<evidence type="ECO:0000313" key="3">
    <source>
        <dbReference type="Proteomes" id="UP001198862"/>
    </source>
</evidence>
<accession>A0ABS8L258</accession>
<keyword evidence="1" id="KW-0472">Membrane</keyword>
<evidence type="ECO:0000313" key="2">
    <source>
        <dbReference type="EMBL" id="MCC8432422.1"/>
    </source>
</evidence>
<name>A0ABS8L258_9HYPH</name>
<evidence type="ECO:0000256" key="1">
    <source>
        <dbReference type="SAM" id="Phobius"/>
    </source>
</evidence>
<dbReference type="Proteomes" id="UP001198862">
    <property type="component" value="Unassembled WGS sequence"/>
</dbReference>
<keyword evidence="3" id="KW-1185">Reference proteome</keyword>
<feature type="transmembrane region" description="Helical" evidence="1">
    <location>
        <begin position="86"/>
        <end position="109"/>
    </location>
</feature>
<dbReference type="EMBL" id="JAJISD010000014">
    <property type="protein sequence ID" value="MCC8432422.1"/>
    <property type="molecule type" value="Genomic_DNA"/>
</dbReference>
<feature type="transmembrane region" description="Helical" evidence="1">
    <location>
        <begin position="147"/>
        <end position="169"/>
    </location>
</feature>
<reference evidence="2 3" key="1">
    <citation type="submission" date="2021-11" db="EMBL/GenBank/DDBJ databases">
        <authorList>
            <person name="Lee D.-H."/>
            <person name="Kim S.-B."/>
        </authorList>
    </citation>
    <scope>NUCLEOTIDE SEQUENCE [LARGE SCALE GENOMIC DNA]</scope>
    <source>
        <strain evidence="2 3">KCTC 52223</strain>
    </source>
</reference>
<feature type="transmembrane region" description="Helical" evidence="1">
    <location>
        <begin position="189"/>
        <end position="218"/>
    </location>
</feature>
<keyword evidence="1" id="KW-1133">Transmembrane helix</keyword>
<keyword evidence="1" id="KW-0812">Transmembrane</keyword>